<comment type="caution">
    <text evidence="1">The sequence shown here is derived from an EMBL/GenBank/DDBJ whole genome shotgun (WGS) entry which is preliminary data.</text>
</comment>
<protein>
    <submittedName>
        <fullName evidence="1">Uncharacterized protein</fullName>
    </submittedName>
</protein>
<evidence type="ECO:0000313" key="1">
    <source>
        <dbReference type="EMBL" id="KAJ0408970.1"/>
    </source>
</evidence>
<accession>A0AAD5M8X4</accession>
<name>A0AAD5M8X4_PYTIN</name>
<sequence>MDSSEQRFPWVRCVLSVVTYALALTDTVRAGLGMEDTKPYVNVEPDVLSFGPHAYQGVHLTQGNATASRAMPVWLYKHDSTSVTMRSVSRHLQTPFWPQCVITERRCAQETETVALDLVFHMLDALVSSVSASRPALGLGRDTRGHIALRTKFRWRDRLFDHVLPSLFIQDMVRSSQAIYFSPARLRDAQRPICGSSYPRPFACSAQWTRFSRFCGTSTALCTGIDDVWNNLLRRWRRLQTVYSNATLDAVLLEGSDDYTRGGFVFHGRKNQDVVIVTRVRDCRQGGNCSTVALDDYRYEGGSLPMSVANWYVIVALLRGAGQLYTWLRVLLLLGGAYRASAEQDPGASFLEKLRTTIHTFFLIPAQVAIYGSVVPIACYVAAYVLDSSAVSQIIRLHFSTPLGRYQFSLHDPLNVNAKAMRSVWAMAATCHALLFLHNRRSLSAGFEVPGISEFLITLAASTTILARVRSLAWRDTTILDVNEVSASAHTFGLRSMTFKPTRSVVSQLLTGAPIDVQFLGLAMATWAAATVLSWSIARWLPRVLSFRLQMISDTPVPYTAGFLWSRHAALVSWNGDDAAPARDAPKVLVNLVAMTDPLTLLRLQTTDAALVGEFTTDDASSPARVFLPLALRLSEMDVPVDWSHLRLEGVHRSRSLSWGTLLACG</sequence>
<reference evidence="1" key="1">
    <citation type="submission" date="2021-12" db="EMBL/GenBank/DDBJ databases">
        <title>Prjna785345.</title>
        <authorList>
            <person name="Rujirawat T."/>
            <person name="Krajaejun T."/>
        </authorList>
    </citation>
    <scope>NUCLEOTIDE SEQUENCE</scope>
    <source>
        <strain evidence="1">Pi057C3</strain>
    </source>
</reference>
<keyword evidence="2" id="KW-1185">Reference proteome</keyword>
<dbReference type="Proteomes" id="UP001209570">
    <property type="component" value="Unassembled WGS sequence"/>
</dbReference>
<evidence type="ECO:0000313" key="2">
    <source>
        <dbReference type="Proteomes" id="UP001209570"/>
    </source>
</evidence>
<proteinExistence type="predicted"/>
<organism evidence="1 2">
    <name type="scientific">Pythium insidiosum</name>
    <name type="common">Pythiosis disease agent</name>
    <dbReference type="NCBI Taxonomy" id="114742"/>
    <lineage>
        <taxon>Eukaryota</taxon>
        <taxon>Sar</taxon>
        <taxon>Stramenopiles</taxon>
        <taxon>Oomycota</taxon>
        <taxon>Peronosporomycetes</taxon>
        <taxon>Pythiales</taxon>
        <taxon>Pythiaceae</taxon>
        <taxon>Pythium</taxon>
    </lineage>
</organism>
<gene>
    <name evidence="1" type="ORF">P43SY_002849</name>
</gene>
<dbReference type="AlphaFoldDB" id="A0AAD5M8X4"/>
<dbReference type="EMBL" id="JAKCXM010000007">
    <property type="protein sequence ID" value="KAJ0408970.1"/>
    <property type="molecule type" value="Genomic_DNA"/>
</dbReference>